<feature type="domain" description="PB1" evidence="1">
    <location>
        <begin position="32"/>
        <end position="123"/>
    </location>
</feature>
<dbReference type="InterPro" id="IPR053793">
    <property type="entry name" value="PB1-like"/>
</dbReference>
<dbReference type="PANTHER" id="PTHR31066">
    <property type="entry name" value="OS05G0427100 PROTEIN-RELATED"/>
    <property type="match status" value="1"/>
</dbReference>
<evidence type="ECO:0000313" key="2">
    <source>
        <dbReference type="EMBL" id="KAF8364848.1"/>
    </source>
</evidence>
<organism evidence="2 3">
    <name type="scientific">Tetracentron sinense</name>
    <name type="common">Spur-leaf</name>
    <dbReference type="NCBI Taxonomy" id="13715"/>
    <lineage>
        <taxon>Eukaryota</taxon>
        <taxon>Viridiplantae</taxon>
        <taxon>Streptophyta</taxon>
        <taxon>Embryophyta</taxon>
        <taxon>Tracheophyta</taxon>
        <taxon>Spermatophyta</taxon>
        <taxon>Magnoliopsida</taxon>
        <taxon>Trochodendrales</taxon>
        <taxon>Trochodendraceae</taxon>
        <taxon>Tetracentron</taxon>
    </lineage>
</organism>
<evidence type="ECO:0000313" key="3">
    <source>
        <dbReference type="Proteomes" id="UP000655225"/>
    </source>
</evidence>
<dbReference type="CDD" id="cd06410">
    <property type="entry name" value="PB1_UP2"/>
    <property type="match status" value="1"/>
</dbReference>
<dbReference type="InterPro" id="IPR000270">
    <property type="entry name" value="PB1_dom"/>
</dbReference>
<dbReference type="AlphaFoldDB" id="A0A835CWZ8"/>
<dbReference type="Pfam" id="PF00564">
    <property type="entry name" value="PB1"/>
    <property type="match status" value="1"/>
</dbReference>
<protein>
    <recommendedName>
        <fullName evidence="1">PB1 domain-containing protein</fullName>
    </recommendedName>
</protein>
<comment type="caution">
    <text evidence="2">The sequence shown here is derived from an EMBL/GenBank/DDBJ whole genome shotgun (WGS) entry which is preliminary data.</text>
</comment>
<accession>A0A835CWZ8</accession>
<dbReference type="InterPro" id="IPR053198">
    <property type="entry name" value="Gynoecium_Dev_Regulator"/>
</dbReference>
<dbReference type="PANTHER" id="PTHR31066:SF85">
    <property type="entry name" value="OS02G0809100 PROTEIN"/>
    <property type="match status" value="1"/>
</dbReference>
<dbReference type="OrthoDB" id="1737053at2759"/>
<dbReference type="SUPFAM" id="SSF54277">
    <property type="entry name" value="CAD &amp; PB1 domains"/>
    <property type="match status" value="1"/>
</dbReference>
<dbReference type="Proteomes" id="UP000655225">
    <property type="component" value="Unassembled WGS sequence"/>
</dbReference>
<proteinExistence type="predicted"/>
<dbReference type="Gene3D" id="3.10.20.90">
    <property type="entry name" value="Phosphatidylinositol 3-kinase Catalytic Subunit, Chain A, domain 1"/>
    <property type="match status" value="1"/>
</dbReference>
<evidence type="ECO:0000259" key="1">
    <source>
        <dbReference type="PROSITE" id="PS51745"/>
    </source>
</evidence>
<gene>
    <name evidence="2" type="ORF">HHK36_033180</name>
</gene>
<reference evidence="2 3" key="1">
    <citation type="submission" date="2020-04" db="EMBL/GenBank/DDBJ databases">
        <title>Plant Genome Project.</title>
        <authorList>
            <person name="Zhang R.-G."/>
        </authorList>
    </citation>
    <scope>NUCLEOTIDE SEQUENCE [LARGE SCALE GENOMIC DNA]</scope>
    <source>
        <strain evidence="2">YNK0</strain>
        <tissue evidence="2">Leaf</tissue>
    </source>
</reference>
<keyword evidence="3" id="KW-1185">Reference proteome</keyword>
<dbReference type="SMART" id="SM00666">
    <property type="entry name" value="PB1"/>
    <property type="match status" value="1"/>
</dbReference>
<dbReference type="EMBL" id="JABCRI010001198">
    <property type="protein sequence ID" value="KAF8364848.1"/>
    <property type="molecule type" value="Genomic_DNA"/>
</dbReference>
<sequence length="220" mass="24526">MKEPSLLRRRRPPSVQKIKLLCSFNGVFQPKQSSGKLRYVGGETRIISVDRNIGILRFRSKISELCPQTRSFSLKYQLPESDDIDGDAPLVLVSTDDDVRCMIDEYDKLEANGKPARLWVFVCDYNGLHAGRFGQPVAAAAQFSTSKRIILELRLKDLIPVLMVDGRIGSDPGQHLYSFSYSRVAGIAVAFGYVQLADLGKEANLLGKLTIPNVLAILWQ</sequence>
<dbReference type="PROSITE" id="PS51745">
    <property type="entry name" value="PB1"/>
    <property type="match status" value="1"/>
</dbReference>
<name>A0A835CWZ8_TETSI</name>